<dbReference type="AlphaFoldDB" id="A0A9W8JSK9"/>
<evidence type="ECO:0000256" key="1">
    <source>
        <dbReference type="SAM" id="MobiDB-lite"/>
    </source>
</evidence>
<gene>
    <name evidence="2" type="ORF">NLJ89_g9497</name>
</gene>
<dbReference type="Proteomes" id="UP001148786">
    <property type="component" value="Unassembled WGS sequence"/>
</dbReference>
<reference evidence="2" key="1">
    <citation type="submission" date="2022-07" db="EMBL/GenBank/DDBJ databases">
        <title>Genome Sequence of Agrocybe chaxingu.</title>
        <authorList>
            <person name="Buettner E."/>
        </authorList>
    </citation>
    <scope>NUCLEOTIDE SEQUENCE</scope>
    <source>
        <strain evidence="2">MP-N11</strain>
    </source>
</reference>
<evidence type="ECO:0000313" key="3">
    <source>
        <dbReference type="Proteomes" id="UP001148786"/>
    </source>
</evidence>
<organism evidence="2 3">
    <name type="scientific">Agrocybe chaxingu</name>
    <dbReference type="NCBI Taxonomy" id="84603"/>
    <lineage>
        <taxon>Eukaryota</taxon>
        <taxon>Fungi</taxon>
        <taxon>Dikarya</taxon>
        <taxon>Basidiomycota</taxon>
        <taxon>Agaricomycotina</taxon>
        <taxon>Agaricomycetes</taxon>
        <taxon>Agaricomycetidae</taxon>
        <taxon>Agaricales</taxon>
        <taxon>Agaricineae</taxon>
        <taxon>Strophariaceae</taxon>
        <taxon>Agrocybe</taxon>
    </lineage>
</organism>
<feature type="region of interest" description="Disordered" evidence="1">
    <location>
        <begin position="150"/>
        <end position="183"/>
    </location>
</feature>
<dbReference type="EMBL" id="JANKHO010001492">
    <property type="protein sequence ID" value="KAJ3501091.1"/>
    <property type="molecule type" value="Genomic_DNA"/>
</dbReference>
<evidence type="ECO:0000313" key="2">
    <source>
        <dbReference type="EMBL" id="KAJ3501091.1"/>
    </source>
</evidence>
<protein>
    <submittedName>
        <fullName evidence="2">Uncharacterized protein</fullName>
    </submittedName>
</protein>
<proteinExistence type="predicted"/>
<accession>A0A9W8JSK9</accession>
<keyword evidence="3" id="KW-1185">Reference proteome</keyword>
<name>A0A9W8JSK9_9AGAR</name>
<comment type="caution">
    <text evidence="2">The sequence shown here is derived from an EMBL/GenBank/DDBJ whole genome shotgun (WGS) entry which is preliminary data.</text>
</comment>
<feature type="compositionally biased region" description="Acidic residues" evidence="1">
    <location>
        <begin position="157"/>
        <end position="181"/>
    </location>
</feature>
<sequence length="213" mass="23438">MAFRRYMRSAFQHHLPLCVDYQDLVDLTLALADKIYHKPVVQVALQASSDASDARQLALMKKAAEKAARNNEDEDVVMENVDEFGSMTGQGEDKTLTTKGRGRGRWGVAMRSSRFGAKVKEPPPDASREEFVDYYEPLDRKDEAILASIGLYPTGRDDDDDDELSDSEEDEEEDGLGEEYVDAAPDTTGVGVAAWIPAIQAGVAAGHITTHPF</sequence>